<evidence type="ECO:0000313" key="2">
    <source>
        <dbReference type="Proteomes" id="UP001165960"/>
    </source>
</evidence>
<gene>
    <name evidence="1" type="ORF">DSO57_1025181</name>
</gene>
<evidence type="ECO:0000313" key="1">
    <source>
        <dbReference type="EMBL" id="KAJ9072648.1"/>
    </source>
</evidence>
<organism evidence="1 2">
    <name type="scientific">Entomophthora muscae</name>
    <dbReference type="NCBI Taxonomy" id="34485"/>
    <lineage>
        <taxon>Eukaryota</taxon>
        <taxon>Fungi</taxon>
        <taxon>Fungi incertae sedis</taxon>
        <taxon>Zoopagomycota</taxon>
        <taxon>Entomophthoromycotina</taxon>
        <taxon>Entomophthoromycetes</taxon>
        <taxon>Entomophthorales</taxon>
        <taxon>Entomophthoraceae</taxon>
        <taxon>Entomophthora</taxon>
    </lineage>
</organism>
<accession>A0ACC2TDM1</accession>
<protein>
    <submittedName>
        <fullName evidence="1">Uncharacterized protein</fullName>
    </submittedName>
</protein>
<dbReference type="EMBL" id="QTSX02002980">
    <property type="protein sequence ID" value="KAJ9072648.1"/>
    <property type="molecule type" value="Genomic_DNA"/>
</dbReference>
<proteinExistence type="predicted"/>
<name>A0ACC2TDM1_9FUNG</name>
<sequence length="294" mass="32743">MDDFMRGMALGFGVLGMGVNLLLVVALFRTQRGWNRLNLQLVGPIAALDFLATFLITLSSILSFSMGNTEMLTSTWYCAYIGVILQTLPVLCMILIGAMAVDRYCLVVHGHGIGCVVGWLVICSICLLVTGLKIANTVMYGLRPDPSATYCQTFGHGKLTKVNQKLSTFLFLVGLPLITFCYLAIFVHFRRFLSTHNAFPLRYLFVLLAYEICLLPKFITSVWKLFADKSSIPHFITLTASLGFNLLFFTNPCLVFGFQANLRKELRRLFFPAPSTSSIPLTDNCSDKPYSTIP</sequence>
<reference evidence="1" key="1">
    <citation type="submission" date="2022-04" db="EMBL/GenBank/DDBJ databases">
        <title>Genome of the entomopathogenic fungus Entomophthora muscae.</title>
        <authorList>
            <person name="Elya C."/>
            <person name="Lovett B.R."/>
            <person name="Lee E."/>
            <person name="Macias A.M."/>
            <person name="Hajek A.E."/>
            <person name="De Bivort B.L."/>
            <person name="Kasson M.T."/>
            <person name="De Fine Licht H.H."/>
            <person name="Stajich J.E."/>
        </authorList>
    </citation>
    <scope>NUCLEOTIDE SEQUENCE</scope>
    <source>
        <strain evidence="1">Berkeley</strain>
    </source>
</reference>
<keyword evidence="2" id="KW-1185">Reference proteome</keyword>
<comment type="caution">
    <text evidence="1">The sequence shown here is derived from an EMBL/GenBank/DDBJ whole genome shotgun (WGS) entry which is preliminary data.</text>
</comment>
<dbReference type="Proteomes" id="UP001165960">
    <property type="component" value="Unassembled WGS sequence"/>
</dbReference>